<evidence type="ECO:0000259" key="4">
    <source>
        <dbReference type="PROSITE" id="PS51898"/>
    </source>
</evidence>
<dbReference type="GO" id="GO:0015074">
    <property type="term" value="P:DNA integration"/>
    <property type="evidence" value="ECO:0007669"/>
    <property type="project" value="UniProtKB-KW"/>
</dbReference>
<dbReference type="EMBL" id="CP049989">
    <property type="protein sequence ID" value="QIM51580.1"/>
    <property type="molecule type" value="Genomic_DNA"/>
</dbReference>
<name>A0A6G8IF20_9BURK</name>
<dbReference type="PROSITE" id="PS51898">
    <property type="entry name" value="TYR_RECOMBINASE"/>
    <property type="match status" value="1"/>
</dbReference>
<dbReference type="InterPro" id="IPR050090">
    <property type="entry name" value="Tyrosine_recombinase_XerCD"/>
</dbReference>
<dbReference type="Pfam" id="PF00589">
    <property type="entry name" value="Phage_integrase"/>
    <property type="match status" value="1"/>
</dbReference>
<dbReference type="InterPro" id="IPR013762">
    <property type="entry name" value="Integrase-like_cat_sf"/>
</dbReference>
<keyword evidence="3" id="KW-0233">DNA recombination</keyword>
<accession>A0A6G8IF20</accession>
<protein>
    <submittedName>
        <fullName evidence="5">Site-specific integrase</fullName>
    </submittedName>
</protein>
<dbReference type="SUPFAM" id="SSF56349">
    <property type="entry name" value="DNA breaking-rejoining enzymes"/>
    <property type="match status" value="1"/>
</dbReference>
<dbReference type="Gene3D" id="1.10.150.130">
    <property type="match status" value="1"/>
</dbReference>
<dbReference type="RefSeq" id="WP_166225539.1">
    <property type="nucleotide sequence ID" value="NZ_CP049989.1"/>
</dbReference>
<dbReference type="InterPro" id="IPR002104">
    <property type="entry name" value="Integrase_catalytic"/>
</dbReference>
<gene>
    <name evidence="5" type="ORF">G9Q37_05225</name>
</gene>
<dbReference type="InterPro" id="IPR011010">
    <property type="entry name" value="DNA_brk_join_enz"/>
</dbReference>
<dbReference type="AlphaFoldDB" id="A0A6G8IF20"/>
<evidence type="ECO:0000256" key="1">
    <source>
        <dbReference type="ARBA" id="ARBA00022908"/>
    </source>
</evidence>
<reference evidence="5 6" key="1">
    <citation type="submission" date="2020-03" db="EMBL/GenBank/DDBJ databases">
        <title>Hydrogenophaga sp. nov. isolated from cyanobacterial mat.</title>
        <authorList>
            <person name="Thorat V."/>
            <person name="Kirdat K."/>
            <person name="Tiwarekar B."/>
            <person name="Costa E.D."/>
            <person name="Yadav A."/>
        </authorList>
    </citation>
    <scope>NUCLEOTIDE SEQUENCE [LARGE SCALE GENOMIC DNA]</scope>
    <source>
        <strain evidence="5 6">BA0156</strain>
    </source>
</reference>
<sequence>MATPKKTPQGTWRIQLEIQGVRDSGTFPTKRDAEAWAQQRATEIRAMASGKAGTVKTLRDALRRYAEEVSPTKRGEAKEIIRLKAFEKQALPLTKTLDNLTTADLAAWRDSRLAVNARGSVLRDMTLLGSVIEVARREWGWIKTNPMRDVKRPQNPDHRQRVINGREIRGVLRSLGHGRGKTLTVSQAVARCFLVALATGMRAGELCAIQWADVKPDHVRLHTSKTGVARDVPLSGYAKRTIERMRGWDDKSVFGLQPQTLDSLFRRARERAGLSGFTFHDARHSAATRIAQKLHVLDLCRMFGWKRVDQAMTYYQPRASDVARRL</sequence>
<proteinExistence type="predicted"/>
<dbReference type="PANTHER" id="PTHR30349:SF94">
    <property type="entry name" value="INTEGRASE_RECOMBINASE HI_1414-RELATED"/>
    <property type="match status" value="1"/>
</dbReference>
<keyword evidence="2" id="KW-0238">DNA-binding</keyword>
<organism evidence="5 6">
    <name type="scientific">Hydrogenophaga crocea</name>
    <dbReference type="NCBI Taxonomy" id="2716225"/>
    <lineage>
        <taxon>Bacteria</taxon>
        <taxon>Pseudomonadati</taxon>
        <taxon>Pseudomonadota</taxon>
        <taxon>Betaproteobacteria</taxon>
        <taxon>Burkholderiales</taxon>
        <taxon>Comamonadaceae</taxon>
        <taxon>Hydrogenophaga</taxon>
    </lineage>
</organism>
<dbReference type="GO" id="GO:0003677">
    <property type="term" value="F:DNA binding"/>
    <property type="evidence" value="ECO:0007669"/>
    <property type="project" value="UniProtKB-KW"/>
</dbReference>
<dbReference type="KEGG" id="hcz:G9Q37_05225"/>
<dbReference type="Proteomes" id="UP000503162">
    <property type="component" value="Chromosome"/>
</dbReference>
<dbReference type="CDD" id="cd00796">
    <property type="entry name" value="INT_Rci_Hp1_C"/>
    <property type="match status" value="1"/>
</dbReference>
<feature type="domain" description="Tyr recombinase" evidence="4">
    <location>
        <begin position="158"/>
        <end position="326"/>
    </location>
</feature>
<evidence type="ECO:0000256" key="3">
    <source>
        <dbReference type="ARBA" id="ARBA00023172"/>
    </source>
</evidence>
<evidence type="ECO:0000256" key="2">
    <source>
        <dbReference type="ARBA" id="ARBA00023125"/>
    </source>
</evidence>
<dbReference type="InterPro" id="IPR010998">
    <property type="entry name" value="Integrase_recombinase_N"/>
</dbReference>
<evidence type="ECO:0000313" key="5">
    <source>
        <dbReference type="EMBL" id="QIM51580.1"/>
    </source>
</evidence>
<dbReference type="GO" id="GO:0006310">
    <property type="term" value="P:DNA recombination"/>
    <property type="evidence" value="ECO:0007669"/>
    <property type="project" value="UniProtKB-KW"/>
</dbReference>
<keyword evidence="6" id="KW-1185">Reference proteome</keyword>
<evidence type="ECO:0000313" key="6">
    <source>
        <dbReference type="Proteomes" id="UP000503162"/>
    </source>
</evidence>
<keyword evidence="1" id="KW-0229">DNA integration</keyword>
<dbReference type="Gene3D" id="1.10.443.10">
    <property type="entry name" value="Intergrase catalytic core"/>
    <property type="match status" value="1"/>
</dbReference>
<dbReference type="PANTHER" id="PTHR30349">
    <property type="entry name" value="PHAGE INTEGRASE-RELATED"/>
    <property type="match status" value="1"/>
</dbReference>